<reference evidence="9" key="1">
    <citation type="submission" date="2018-07" db="EMBL/GenBank/DDBJ databases">
        <title>Genome assembly of strain Ka43.</title>
        <authorList>
            <person name="Kukolya J."/>
            <person name="Nagy I."/>
            <person name="Horvath B."/>
            <person name="Toth A."/>
        </authorList>
    </citation>
    <scope>NUCLEOTIDE SEQUENCE</scope>
    <source>
        <strain evidence="9">KB43</strain>
    </source>
</reference>
<accession>A0A928V2S5</accession>
<feature type="transmembrane region" description="Helical" evidence="7">
    <location>
        <begin position="33"/>
        <end position="57"/>
    </location>
</feature>
<dbReference type="RefSeq" id="WP_193908037.1">
    <property type="nucleotide sequence ID" value="NZ_PRDL01000001.1"/>
</dbReference>
<gene>
    <name evidence="9" type="ORF">C4F51_05960</name>
</gene>
<evidence type="ECO:0000256" key="5">
    <source>
        <dbReference type="ARBA" id="ARBA00023136"/>
    </source>
</evidence>
<dbReference type="Proteomes" id="UP000652567">
    <property type="component" value="Unassembled WGS sequence"/>
</dbReference>
<protein>
    <submittedName>
        <fullName evidence="9">RDD family protein</fullName>
    </submittedName>
</protein>
<evidence type="ECO:0000256" key="4">
    <source>
        <dbReference type="ARBA" id="ARBA00022989"/>
    </source>
</evidence>
<keyword evidence="5 7" id="KW-0472">Membrane</keyword>
<dbReference type="EMBL" id="PRDL01000001">
    <property type="protein sequence ID" value="MBE8716733.1"/>
    <property type="molecule type" value="Genomic_DNA"/>
</dbReference>
<evidence type="ECO:0000256" key="6">
    <source>
        <dbReference type="SAM" id="MobiDB-lite"/>
    </source>
</evidence>
<dbReference type="GO" id="GO:0005886">
    <property type="term" value="C:plasma membrane"/>
    <property type="evidence" value="ECO:0007669"/>
    <property type="project" value="UniProtKB-SubCell"/>
</dbReference>
<evidence type="ECO:0000256" key="7">
    <source>
        <dbReference type="SAM" id="Phobius"/>
    </source>
</evidence>
<sequence length="154" mass="17232">MSQQSDPESPSPSLVSSSERHQAPPLADKKTRFITYVIDCLMLGIMDYILILLVTIVGGTGAVEKLNNVPGLILGIALTLLFYVTQESLLGRTVGKIIMGTRVVDYTGRHPTFSRILLRTFCRFIPFEQFSFLFTDGRGWHDRFSGTYVINTRA</sequence>
<feature type="region of interest" description="Disordered" evidence="6">
    <location>
        <begin position="1"/>
        <end position="23"/>
    </location>
</feature>
<dbReference type="PANTHER" id="PTHR36115:SF4">
    <property type="entry name" value="MEMBRANE PROTEIN"/>
    <property type="match status" value="1"/>
</dbReference>
<keyword evidence="2" id="KW-1003">Cell membrane</keyword>
<evidence type="ECO:0000256" key="1">
    <source>
        <dbReference type="ARBA" id="ARBA00004651"/>
    </source>
</evidence>
<comment type="caution">
    <text evidence="9">The sequence shown here is derived from an EMBL/GenBank/DDBJ whole genome shotgun (WGS) entry which is preliminary data.</text>
</comment>
<evidence type="ECO:0000256" key="3">
    <source>
        <dbReference type="ARBA" id="ARBA00022692"/>
    </source>
</evidence>
<dbReference type="AlphaFoldDB" id="A0A928V2S5"/>
<evidence type="ECO:0000313" key="10">
    <source>
        <dbReference type="Proteomes" id="UP000652567"/>
    </source>
</evidence>
<feature type="compositionally biased region" description="Low complexity" evidence="6">
    <location>
        <begin position="1"/>
        <end position="17"/>
    </location>
</feature>
<dbReference type="PANTHER" id="PTHR36115">
    <property type="entry name" value="PROLINE-RICH ANTIGEN HOMOLOG-RELATED"/>
    <property type="match status" value="1"/>
</dbReference>
<proteinExistence type="predicted"/>
<dbReference type="Pfam" id="PF06271">
    <property type="entry name" value="RDD"/>
    <property type="match status" value="1"/>
</dbReference>
<keyword evidence="4 7" id="KW-1133">Transmembrane helix</keyword>
<evidence type="ECO:0000256" key="2">
    <source>
        <dbReference type="ARBA" id="ARBA00022475"/>
    </source>
</evidence>
<dbReference type="InterPro" id="IPR051791">
    <property type="entry name" value="Pra-immunoreactive"/>
</dbReference>
<name>A0A928V2S5_9GAMM</name>
<keyword evidence="3 7" id="KW-0812">Transmembrane</keyword>
<evidence type="ECO:0000313" key="9">
    <source>
        <dbReference type="EMBL" id="MBE8716733.1"/>
    </source>
</evidence>
<comment type="subcellular location">
    <subcellularLocation>
        <location evidence="1">Cell membrane</location>
        <topology evidence="1">Multi-pass membrane protein</topology>
    </subcellularLocation>
</comment>
<feature type="transmembrane region" description="Helical" evidence="7">
    <location>
        <begin position="69"/>
        <end position="90"/>
    </location>
</feature>
<dbReference type="InterPro" id="IPR010432">
    <property type="entry name" value="RDD"/>
</dbReference>
<keyword evidence="10" id="KW-1185">Reference proteome</keyword>
<organism evidence="9 10">
    <name type="scientific">Cellvibrio polysaccharolyticus</name>
    <dbReference type="NCBI Taxonomy" id="2082724"/>
    <lineage>
        <taxon>Bacteria</taxon>
        <taxon>Pseudomonadati</taxon>
        <taxon>Pseudomonadota</taxon>
        <taxon>Gammaproteobacteria</taxon>
        <taxon>Cellvibrionales</taxon>
        <taxon>Cellvibrionaceae</taxon>
        <taxon>Cellvibrio</taxon>
    </lineage>
</organism>
<evidence type="ECO:0000259" key="8">
    <source>
        <dbReference type="Pfam" id="PF06271"/>
    </source>
</evidence>
<feature type="domain" description="RDD" evidence="8">
    <location>
        <begin position="31"/>
        <end position="134"/>
    </location>
</feature>